<dbReference type="EMBL" id="CP002961">
    <property type="protein sequence ID" value="AFK03009.1"/>
    <property type="molecule type" value="Genomic_DNA"/>
</dbReference>
<protein>
    <submittedName>
        <fullName evidence="1">Uncharacterized protein</fullName>
    </submittedName>
</protein>
<sequence length="220" mass="25946">MIIEGRLIENEFGIEKPFSKDYLLFEYSMVISEYPKSTNEETFFYDLKSALNEFIRHFFFFNVSAFEGVDYELFLIDENKSNEPYSSIVDSILSKINYPAVNNILNMSFGTTIIIASASLQYESIEKNFKQTDNKYILSIYIDNKNIPTLILGIDWNFGAEWFYNEYKIENRAIVRKAIIDFYESNPNYKELKIDYQLYGFDLELEKYTSKEVIVKKNLG</sequence>
<name>A0ABM5N125_EMTOG</name>
<dbReference type="RefSeq" id="WP_015028708.1">
    <property type="nucleotide sequence ID" value="NC_018748.1"/>
</dbReference>
<reference evidence="1 2" key="1">
    <citation type="submission" date="2011-07" db="EMBL/GenBank/DDBJ databases">
        <title>The complete genome of chromosome of Emticicia oligotrophica DSM 17448.</title>
        <authorList>
            <consortium name="US DOE Joint Genome Institute (JGI-PGF)"/>
            <person name="Lucas S."/>
            <person name="Han J."/>
            <person name="Lapidus A."/>
            <person name="Bruce D."/>
            <person name="Goodwin L."/>
            <person name="Pitluck S."/>
            <person name="Peters L."/>
            <person name="Kyrpides N."/>
            <person name="Mavromatis K."/>
            <person name="Ivanova N."/>
            <person name="Ovchinnikova G."/>
            <person name="Teshima H."/>
            <person name="Detter J.C."/>
            <person name="Tapia R."/>
            <person name="Han C."/>
            <person name="Land M."/>
            <person name="Hauser L."/>
            <person name="Markowitz V."/>
            <person name="Cheng J.-F."/>
            <person name="Hugenholtz P."/>
            <person name="Woyke T."/>
            <person name="Wu D."/>
            <person name="Tindall B."/>
            <person name="Pomrenke H."/>
            <person name="Brambilla E."/>
            <person name="Klenk H.-P."/>
            <person name="Eisen J.A."/>
        </authorList>
    </citation>
    <scope>NUCLEOTIDE SEQUENCE [LARGE SCALE GENOMIC DNA]</scope>
    <source>
        <strain evidence="1 2">DSM 17448</strain>
    </source>
</reference>
<dbReference type="Proteomes" id="UP000002875">
    <property type="component" value="Chromosome"/>
</dbReference>
<gene>
    <name evidence="1" type="ordered locus">Emtol_1867</name>
</gene>
<evidence type="ECO:0000313" key="2">
    <source>
        <dbReference type="Proteomes" id="UP000002875"/>
    </source>
</evidence>
<keyword evidence="2" id="KW-1185">Reference proteome</keyword>
<organism evidence="1 2">
    <name type="scientific">Emticicia oligotrophica (strain DSM 17448 / CIP 109782 / MTCC 6937 / GPTSA100-15)</name>
    <dbReference type="NCBI Taxonomy" id="929562"/>
    <lineage>
        <taxon>Bacteria</taxon>
        <taxon>Pseudomonadati</taxon>
        <taxon>Bacteroidota</taxon>
        <taxon>Cytophagia</taxon>
        <taxon>Cytophagales</taxon>
        <taxon>Leadbetterellaceae</taxon>
        <taxon>Emticicia</taxon>
    </lineage>
</organism>
<evidence type="ECO:0000313" key="1">
    <source>
        <dbReference type="EMBL" id="AFK03009.1"/>
    </source>
</evidence>
<accession>A0ABM5N125</accession>
<proteinExistence type="predicted"/>